<evidence type="ECO:0000256" key="11">
    <source>
        <dbReference type="ARBA" id="ARBA00023237"/>
    </source>
</evidence>
<evidence type="ECO:0000256" key="2">
    <source>
        <dbReference type="ARBA" id="ARBA00022448"/>
    </source>
</evidence>
<dbReference type="SUPFAM" id="SSF56935">
    <property type="entry name" value="Porins"/>
    <property type="match status" value="1"/>
</dbReference>
<accession>A0ABQ0P1W9</accession>
<evidence type="ECO:0000256" key="13">
    <source>
        <dbReference type="RuleBase" id="RU003357"/>
    </source>
</evidence>
<dbReference type="InterPro" id="IPR036942">
    <property type="entry name" value="Beta-barrel_TonB_sf"/>
</dbReference>
<keyword evidence="5 12" id="KW-0812">Transmembrane</keyword>
<keyword evidence="6" id="KW-0732">Signal</keyword>
<evidence type="ECO:0000256" key="5">
    <source>
        <dbReference type="ARBA" id="ARBA00022692"/>
    </source>
</evidence>
<evidence type="ECO:0000256" key="6">
    <source>
        <dbReference type="ARBA" id="ARBA00022729"/>
    </source>
</evidence>
<proteinExistence type="inferred from homology"/>
<dbReference type="Pfam" id="PF00593">
    <property type="entry name" value="TonB_dep_Rec_b-barrel"/>
    <property type="match status" value="1"/>
</dbReference>
<protein>
    <submittedName>
        <fullName evidence="16">TonB-dependent receptor</fullName>
    </submittedName>
</protein>
<dbReference type="PANTHER" id="PTHR32552:SF89">
    <property type="entry name" value="CATECHOLATE SIDEROPHORE RECEPTOR FIU"/>
    <property type="match status" value="1"/>
</dbReference>
<evidence type="ECO:0000256" key="8">
    <source>
        <dbReference type="ARBA" id="ARBA00023065"/>
    </source>
</evidence>
<dbReference type="InterPro" id="IPR037066">
    <property type="entry name" value="Plug_dom_sf"/>
</dbReference>
<dbReference type="InterPro" id="IPR039426">
    <property type="entry name" value="TonB-dep_rcpt-like"/>
</dbReference>
<evidence type="ECO:0000259" key="15">
    <source>
        <dbReference type="Pfam" id="PF07715"/>
    </source>
</evidence>
<keyword evidence="10 12" id="KW-0472">Membrane</keyword>
<dbReference type="Gene3D" id="2.40.170.20">
    <property type="entry name" value="TonB-dependent receptor, beta-barrel domain"/>
    <property type="match status" value="1"/>
</dbReference>
<gene>
    <name evidence="16" type="ORF">AA15669_0990</name>
</gene>
<dbReference type="Gene3D" id="2.170.130.10">
    <property type="entry name" value="TonB-dependent receptor, plug domain"/>
    <property type="match status" value="1"/>
</dbReference>
<sequence length="736" mass="81467">MEQQVPGTNPLKTLAQLPGVQFQSDDPQGLDTYSNQLYMHGFTQNDIGMTLDGIPLGEPTFRNYNGLSALQAISSENVGQLDVTQSAGAESTPSTNNLGGSINYISANPKEKPGGTISQTFGSNALFHSFFRFDSGRLNDTGTKFFVSYMRNQGEKWKGGGDQFVQQVNTKLVQPINQHSQISAFFDWDALQMVNYQDYTPNWLKNNGTKLDNFYGTPNAWRNAYNASQGIFPASYKGISDPKDVSYYDSTASSSDIFGGITADLALTNKLRWKTTFYGHEETGHGTYANPYACRDASASPCPAQADTIQLNGSRIFEQVRKPAIERFGGITSLNYRIAHHALSAGLWYENNHYTSYAYAYQQPLPGEGAPLNPFGSFKGVPSRTLWGQEYNTNSFTAFVGDTYHPLPSLEIHAGFKSLLNTTRVGHATNWALRFPSLANGESLTTAKAFLPHISLDWHFLHHHELFVDISENVHAYPQSGYNSSNSPFAVSQAAYNATRNTLKPETAWTFAGGYRYTSPQLQGSLYLYRTNFNNRLQQILANTGAGALLTNNTTTVQNVGGVTMNGVDASVTVSPIEGLSLFNSVSYSHSTYDQNIRSGSTTYTTRGQQVVAYPRFMYKARLAYEWHNWQAFVDAQYYGRRSFSYTGDFKLPSYWMSDLGLSYTLHDVSLGALKTVSVHRLVFSFNIYNLANVKYASTMGQNGFTMNNAGGAALNNQSILLGNPRQFFGSVRAEF</sequence>
<keyword evidence="16" id="KW-0675">Receptor</keyword>
<feature type="domain" description="TonB-dependent receptor-like beta-barrel" evidence="14">
    <location>
        <begin position="202"/>
        <end position="691"/>
    </location>
</feature>
<evidence type="ECO:0000256" key="12">
    <source>
        <dbReference type="PROSITE-ProRule" id="PRU01360"/>
    </source>
</evidence>
<comment type="caution">
    <text evidence="16">The sequence shown here is derived from an EMBL/GenBank/DDBJ whole genome shotgun (WGS) entry which is preliminary data.</text>
</comment>
<evidence type="ECO:0000256" key="4">
    <source>
        <dbReference type="ARBA" id="ARBA00022496"/>
    </source>
</evidence>
<comment type="similarity">
    <text evidence="12 13">Belongs to the TonB-dependent receptor family.</text>
</comment>
<keyword evidence="9 13" id="KW-0798">TonB box</keyword>
<evidence type="ECO:0000256" key="7">
    <source>
        <dbReference type="ARBA" id="ARBA00023004"/>
    </source>
</evidence>
<evidence type="ECO:0000259" key="14">
    <source>
        <dbReference type="Pfam" id="PF00593"/>
    </source>
</evidence>
<dbReference type="InterPro" id="IPR000531">
    <property type="entry name" value="Beta-barrel_TonB"/>
</dbReference>
<dbReference type="PROSITE" id="PS52016">
    <property type="entry name" value="TONB_DEPENDENT_REC_3"/>
    <property type="match status" value="1"/>
</dbReference>
<keyword evidence="7" id="KW-0408">Iron</keyword>
<evidence type="ECO:0000256" key="10">
    <source>
        <dbReference type="ARBA" id="ARBA00023136"/>
    </source>
</evidence>
<keyword evidence="4" id="KW-0410">Iron transport</keyword>
<name>A0ABQ0P1W9_9PROT</name>
<dbReference type="PANTHER" id="PTHR32552">
    <property type="entry name" value="FERRICHROME IRON RECEPTOR-RELATED"/>
    <property type="match status" value="1"/>
</dbReference>
<reference evidence="16" key="1">
    <citation type="submission" date="2013-04" db="EMBL/GenBank/DDBJ databases">
        <title>The genome sequencing project of 58 acetic acid bacteria.</title>
        <authorList>
            <person name="Okamoto-Kainuma A."/>
            <person name="Ishikawa M."/>
            <person name="Umino S."/>
            <person name="Koizumi Y."/>
            <person name="Shiwa Y."/>
            <person name="Yoshikawa H."/>
            <person name="Matsutani M."/>
            <person name="Matsushita K."/>
        </authorList>
    </citation>
    <scope>NUCLEOTIDE SEQUENCE</scope>
    <source>
        <strain evidence="16">DSM 15669</strain>
    </source>
</reference>
<evidence type="ECO:0000313" key="16">
    <source>
        <dbReference type="EMBL" id="GBQ06557.1"/>
    </source>
</evidence>
<evidence type="ECO:0000256" key="1">
    <source>
        <dbReference type="ARBA" id="ARBA00004571"/>
    </source>
</evidence>
<dbReference type="Proteomes" id="UP001062901">
    <property type="component" value="Unassembled WGS sequence"/>
</dbReference>
<dbReference type="Pfam" id="PF07715">
    <property type="entry name" value="Plug"/>
    <property type="match status" value="1"/>
</dbReference>
<feature type="domain" description="TonB-dependent receptor plug" evidence="15">
    <location>
        <begin position="2"/>
        <end position="100"/>
    </location>
</feature>
<evidence type="ECO:0000256" key="3">
    <source>
        <dbReference type="ARBA" id="ARBA00022452"/>
    </source>
</evidence>
<keyword evidence="2 12" id="KW-0813">Transport</keyword>
<dbReference type="EMBL" id="BAQD01000012">
    <property type="protein sequence ID" value="GBQ06557.1"/>
    <property type="molecule type" value="Genomic_DNA"/>
</dbReference>
<keyword evidence="17" id="KW-1185">Reference proteome</keyword>
<organism evidence="16 17">
    <name type="scientific">Saccharibacter floricola DSM 15669</name>
    <dbReference type="NCBI Taxonomy" id="1123227"/>
    <lineage>
        <taxon>Bacteria</taxon>
        <taxon>Pseudomonadati</taxon>
        <taxon>Pseudomonadota</taxon>
        <taxon>Alphaproteobacteria</taxon>
        <taxon>Acetobacterales</taxon>
        <taxon>Acetobacteraceae</taxon>
        <taxon>Saccharibacter</taxon>
    </lineage>
</organism>
<keyword evidence="11 12" id="KW-0998">Cell outer membrane</keyword>
<evidence type="ECO:0000256" key="9">
    <source>
        <dbReference type="ARBA" id="ARBA00023077"/>
    </source>
</evidence>
<evidence type="ECO:0000313" key="17">
    <source>
        <dbReference type="Proteomes" id="UP001062901"/>
    </source>
</evidence>
<keyword evidence="3 12" id="KW-1134">Transmembrane beta strand</keyword>
<keyword evidence="8" id="KW-0406">Ion transport</keyword>
<dbReference type="InterPro" id="IPR012910">
    <property type="entry name" value="Plug_dom"/>
</dbReference>
<comment type="subcellular location">
    <subcellularLocation>
        <location evidence="1 12">Cell outer membrane</location>
        <topology evidence="1 12">Multi-pass membrane protein</topology>
    </subcellularLocation>
</comment>